<dbReference type="EMBL" id="CAJPWZ010001256">
    <property type="protein sequence ID" value="CAG2211159.1"/>
    <property type="molecule type" value="Genomic_DNA"/>
</dbReference>
<evidence type="ECO:0000256" key="2">
    <source>
        <dbReference type="ARBA" id="ARBA00022525"/>
    </source>
</evidence>
<dbReference type="GO" id="GO:0005319">
    <property type="term" value="F:lipid transporter activity"/>
    <property type="evidence" value="ECO:0007669"/>
    <property type="project" value="InterPro"/>
</dbReference>
<dbReference type="InterPro" id="IPR009454">
    <property type="entry name" value="Lipid_transpt_open_b-sht"/>
</dbReference>
<dbReference type="PANTHER" id="PTHR23345:SF15">
    <property type="entry name" value="VITELLOGENIN 1-RELATED"/>
    <property type="match status" value="1"/>
</dbReference>
<keyword evidence="2" id="KW-0964">Secreted</keyword>
<organism evidence="5 6">
    <name type="scientific">Mytilus edulis</name>
    <name type="common">Blue mussel</name>
    <dbReference type="NCBI Taxonomy" id="6550"/>
    <lineage>
        <taxon>Eukaryota</taxon>
        <taxon>Metazoa</taxon>
        <taxon>Spiralia</taxon>
        <taxon>Lophotrochozoa</taxon>
        <taxon>Mollusca</taxon>
        <taxon>Bivalvia</taxon>
        <taxon>Autobranchia</taxon>
        <taxon>Pteriomorphia</taxon>
        <taxon>Mytilida</taxon>
        <taxon>Mytiloidea</taxon>
        <taxon>Mytilidae</taxon>
        <taxon>Mytilinae</taxon>
        <taxon>Mytilus</taxon>
    </lineage>
</organism>
<comment type="caution">
    <text evidence="5">The sequence shown here is derived from an EMBL/GenBank/DDBJ whole genome shotgun (WGS) entry which is preliminary data.</text>
</comment>
<dbReference type="GO" id="GO:0005576">
    <property type="term" value="C:extracellular region"/>
    <property type="evidence" value="ECO:0007669"/>
    <property type="project" value="UniProtKB-SubCell"/>
</dbReference>
<keyword evidence="6" id="KW-1185">Reference proteome</keyword>
<evidence type="ECO:0000313" key="5">
    <source>
        <dbReference type="EMBL" id="CAG2211159.1"/>
    </source>
</evidence>
<dbReference type="InterPro" id="IPR050733">
    <property type="entry name" value="Vitellogenin/Apolipophorin"/>
</dbReference>
<sequence length="1841" mass="206322">MTNITFDLFGHSVNLLEIGGRMEGLEYYLESYFGPNGYFQENDVREVTKQNIKGISNTKMEDIDRQFDTKSDLLKGDLYMRVFGNELLFTRFTGLSDITDGKSINILDILTALAKKQEYSFTQSYMFLDSSVIIPTMAGFPLNLTIDGSATVDLRASGKMDLTKITDRSPSLSLDGYMKPRSAFYTVHRESEREQKMITANRQTKKVCSGDKLAKITGLELCAELQYPNASLKADAPYFPMTGPVSAGVALLKRDTHESCSLEYKFVKDKQEFRARVAFSTPGSMVDRELSFDSLVRSDPLLDRALVGDNPQKQVTGRIVIDDKDEYSVTGEWIRTRKGQLYTYNPYIEIIIPNMENIRLSSSVEYVVGKSFNGELTIKGLFKQPIQSKVNLISKKVMSSMYTSISFEPGKDYSFESRLLRTQTKKATKLMPYLSIRTPKEEVTALGGSMEYKSGSLIMVDITLDRLLDKTVKVFTKLRRTLRNSNARYQSKVDIRTPVLKAKGNSNIVLQKTAVVTRVNLDYVIPRISRDKITVNSKINYGFTKSVWSFAGKGYEQQRRLTKVNFDLRYGAKPKDENKRIFVTSLVHHELGLKKSELDITGDIRHLALGFDLKLKGKHSHNLKSINSNIGLSYGKKQSLSAALVMKNKSKKFTSLTGDISLKWNDKDFSIANNFEQKNKRRYTNELISNIAGHKTKVVSDLKLSNEEYDVSTDISMSGQKPVHLEALLNLDPRNFRVKSRLNNDYSVEFGSQYKKAALLRLSGDVSVPSRRVKAEFEAKKKGPIYVGHLDIQWDANADKDKHIFVDTQLTYNTIKDIDAILVFKSPLQNNKININRKNENAHFDIKSDGKEQLSVDATLKQKNGNEQVKIEGSLTVHTAAKGLRYVKLGMNHLSDRSEYKTNFDVNWKPDNQISAAFALKKPLSLRQFQGSLNIKTPFSGFKTSSLEISHDAKDSLKSLVTVQVNNNSIRFDASAKKENNIYLGHAGVKSNIRSIQRSIQGRATLTTPYEMIRSAEMSFKHSGQLRDFECSGEYVQDGKRSEGQLTLRTFRGINARAFLKTPYTQDISLKVNHVGELRRFLFNSELSFGYKTGSALVSVDVVRDIRISGFLKSPFSSDVIISTETSGQLVDFTSVSQLTYGGQKQHELEISFNAEGSIKTWRTNFDGAYNKKKVTGKLSFSAPKGIQERTEAFGQIETPISEPVSFSLMFSSNKEQRNTYGFQTKAELTYSGRKQHAVLANFEHAGTLKAFTTSADVTYNTEKSAVQVSFESNLNIEGKATLKTPFMDDIILSFGHTGHPLNFKTQAELTYTGRKQHVVLVNFKHTGALKAFTTSADITYNTKTASVQVSLESELTIEGRAKVKTSFTDDIILSIGHNGQPLNFKTQTELTYSGRKQHDISVTFSHDGLLKKFSTSSNIVYNTKRVTGSVSFDSTNGVQSTISLNTPLTKDLRVSFSHNGKLINFNNQFDVTYGGSRMYEVTTDFKFDGELKNSSRRGEITISGKKEHEVYVAFEHNGDMTNFRTSGAASYYTKRVSSELQFDSTDRIKTKGSLKTPFTNDIEIIIDHNGSPSHFKSQADLLYSGSKQHEAVITFGGSAETDFTRGIKLEARISTPFTDDMEIFIDNQGTSTELSTELTSHASATYSGSKQHEIISTFKRSGTLKQFQVSGEVQYNDKRSALTFGMDTTSKLSANVALQSPISKNIQLEISFDGKIENLKTKAGLQYGEQKHELLSNFDLDLPNGLEIDIDIQSPIRNMKASVSHEFKGTSKNFRSNIKLTLNDKEINSKTNFDISSGLKITLETPFSGYERNTALLTFSNVQSLISGKAVAKIGKHKLN</sequence>
<dbReference type="InterPro" id="IPR015819">
    <property type="entry name" value="Lipid_transp_b-sht_shell"/>
</dbReference>
<accession>A0A8S3RNP9</accession>
<proteinExistence type="predicted"/>
<evidence type="ECO:0000313" key="6">
    <source>
        <dbReference type="Proteomes" id="UP000683360"/>
    </source>
</evidence>
<dbReference type="Pfam" id="PF06448">
    <property type="entry name" value="DUF1081"/>
    <property type="match status" value="1"/>
</dbReference>
<feature type="domain" description="Vitellinogen open beta-sheet" evidence="4">
    <location>
        <begin position="1"/>
        <end position="239"/>
    </location>
</feature>
<dbReference type="PANTHER" id="PTHR23345">
    <property type="entry name" value="VITELLOGENIN-RELATED"/>
    <property type="match status" value="1"/>
</dbReference>
<reference evidence="5" key="1">
    <citation type="submission" date="2021-03" db="EMBL/GenBank/DDBJ databases">
        <authorList>
            <person name="Bekaert M."/>
        </authorList>
    </citation>
    <scope>NUCLEOTIDE SEQUENCE</scope>
</reference>
<evidence type="ECO:0000259" key="4">
    <source>
        <dbReference type="SMART" id="SM01169"/>
    </source>
</evidence>
<dbReference type="OrthoDB" id="6158782at2759"/>
<dbReference type="Proteomes" id="UP000683360">
    <property type="component" value="Unassembled WGS sequence"/>
</dbReference>
<name>A0A8S3RNP9_MYTED</name>
<dbReference type="SUPFAM" id="SSF56968">
    <property type="entry name" value="Lipovitellin-phosvitin complex, beta-sheet shell regions"/>
    <property type="match status" value="1"/>
</dbReference>
<evidence type="ECO:0000256" key="3">
    <source>
        <dbReference type="ARBA" id="ARBA00023180"/>
    </source>
</evidence>
<dbReference type="InterPro" id="IPR015255">
    <property type="entry name" value="Vitellinogen_open_b-sht"/>
</dbReference>
<dbReference type="Pfam" id="PF09172">
    <property type="entry name" value="Vit_open_b-sht"/>
    <property type="match status" value="1"/>
</dbReference>
<evidence type="ECO:0000256" key="1">
    <source>
        <dbReference type="ARBA" id="ARBA00004613"/>
    </source>
</evidence>
<dbReference type="SMART" id="SM01169">
    <property type="entry name" value="DUF1943"/>
    <property type="match status" value="1"/>
</dbReference>
<dbReference type="Gene3D" id="2.20.80.10">
    <property type="entry name" value="Lipovitellin-phosvitin complex, chain A, domain 4"/>
    <property type="match status" value="1"/>
</dbReference>
<keyword evidence="3" id="KW-0325">Glycoprotein</keyword>
<protein>
    <recommendedName>
        <fullName evidence="4">Vitellinogen open beta-sheet domain-containing protein</fullName>
    </recommendedName>
</protein>
<gene>
    <name evidence="5" type="ORF">MEDL_25212</name>
</gene>
<comment type="subcellular location">
    <subcellularLocation>
        <location evidence="1">Secreted</location>
    </subcellularLocation>
</comment>